<proteinExistence type="predicted"/>
<feature type="region of interest" description="Disordered" evidence="2">
    <location>
        <begin position="1"/>
        <end position="26"/>
    </location>
</feature>
<organism evidence="4 5">
    <name type="scientific">Thiorhodovibrio winogradskyi</name>
    <dbReference type="NCBI Taxonomy" id="77007"/>
    <lineage>
        <taxon>Bacteria</taxon>
        <taxon>Pseudomonadati</taxon>
        <taxon>Pseudomonadota</taxon>
        <taxon>Gammaproteobacteria</taxon>
        <taxon>Chromatiales</taxon>
        <taxon>Chromatiaceae</taxon>
        <taxon>Thiorhodovibrio</taxon>
    </lineage>
</organism>
<sequence>MTNPRTNWARTNRASTERAGHPSTTLGAKDYKSEIKPVWCPGCGHFGVLAALTKAFAYLGLPKDEVVTVSGIGCSSRIPAYIDGYGFHGVHGRALALAAGLKAARPDLTLVVTGGDGDGFSIGGNHFLHACRRNMDMTYIVMDNEVYGMTKGQASPTTQPDWSHSKLTPRGTGVPRFHPAAIALAAGASFIARGFAGSPNELVRLLVQALEHPGFALVQVLSPCQTFRPEQKAWKQAVHTIAEPAPADPSEAARLIQGDDGLALGVLYAQRAPVYQPRNQVEAELADIEAEFLL</sequence>
<reference evidence="4 5" key="1">
    <citation type="journal article" date="2023" name="Microorganisms">
        <title>Thiorhodovibrio frisius and Trv. litoralis spp. nov., Two Novel Members from a Clade of Fastidious Purple Sulfur Bacteria That Exhibit Unique Red-Shifted Light-Harvesting Capabilities.</title>
        <authorList>
            <person name="Methner A."/>
            <person name="Kuzyk S.B."/>
            <person name="Petersen J."/>
            <person name="Bauer S."/>
            <person name="Brinkmann H."/>
            <person name="Sichau K."/>
            <person name="Wanner G."/>
            <person name="Wolf J."/>
            <person name="Neumann-Schaal M."/>
            <person name="Henke P."/>
            <person name="Tank M."/>
            <person name="Sproer C."/>
            <person name="Bunk B."/>
            <person name="Overmann J."/>
        </authorList>
    </citation>
    <scope>NUCLEOTIDE SEQUENCE [LARGE SCALE GENOMIC DNA]</scope>
    <source>
        <strain evidence="4 5">DSM 6702</strain>
    </source>
</reference>
<keyword evidence="1 4" id="KW-0560">Oxidoreductase</keyword>
<dbReference type="Proteomes" id="UP001432180">
    <property type="component" value="Chromosome"/>
</dbReference>
<evidence type="ECO:0000313" key="4">
    <source>
        <dbReference type="EMBL" id="WPL15370.1"/>
    </source>
</evidence>
<evidence type="ECO:0000256" key="1">
    <source>
        <dbReference type="ARBA" id="ARBA00023002"/>
    </source>
</evidence>
<dbReference type="Pfam" id="PF02775">
    <property type="entry name" value="TPP_enzyme_C"/>
    <property type="match status" value="1"/>
</dbReference>
<evidence type="ECO:0000259" key="3">
    <source>
        <dbReference type="Pfam" id="PF02775"/>
    </source>
</evidence>
<dbReference type="RefSeq" id="WP_328985948.1">
    <property type="nucleotide sequence ID" value="NZ_CP121472.1"/>
</dbReference>
<dbReference type="EC" id="1.2.-.-" evidence="4"/>
<accession>A0ABZ0S7B9</accession>
<dbReference type="InterPro" id="IPR029061">
    <property type="entry name" value="THDP-binding"/>
</dbReference>
<dbReference type="InterPro" id="IPR051457">
    <property type="entry name" value="2-oxoacid:Fd_oxidoreductase"/>
</dbReference>
<dbReference type="EMBL" id="CP121472">
    <property type="protein sequence ID" value="WPL15370.1"/>
    <property type="molecule type" value="Genomic_DNA"/>
</dbReference>
<evidence type="ECO:0000256" key="2">
    <source>
        <dbReference type="SAM" id="MobiDB-lite"/>
    </source>
</evidence>
<feature type="domain" description="Thiamine pyrophosphate enzyme TPP-binding" evidence="3">
    <location>
        <begin position="72"/>
        <end position="220"/>
    </location>
</feature>
<name>A0ABZ0S7B9_9GAMM</name>
<feature type="compositionally biased region" description="Polar residues" evidence="2">
    <location>
        <begin position="1"/>
        <end position="14"/>
    </location>
</feature>
<dbReference type="PANTHER" id="PTHR48084:SF4">
    <property type="entry name" value="2-OXOGLUTARATE OXIDOREDUCTASE SUBUNIT KORB"/>
    <property type="match status" value="1"/>
</dbReference>
<gene>
    <name evidence="4" type="primary">korB</name>
    <name evidence="4" type="ORF">Thiowin_00266</name>
</gene>
<dbReference type="InterPro" id="IPR011766">
    <property type="entry name" value="TPP_enzyme_TPP-bd"/>
</dbReference>
<keyword evidence="5" id="KW-1185">Reference proteome</keyword>
<dbReference type="SUPFAM" id="SSF52518">
    <property type="entry name" value="Thiamin diphosphate-binding fold (THDP-binding)"/>
    <property type="match status" value="1"/>
</dbReference>
<dbReference type="Gene3D" id="3.40.50.970">
    <property type="match status" value="1"/>
</dbReference>
<dbReference type="PANTHER" id="PTHR48084">
    <property type="entry name" value="2-OXOGLUTARATE OXIDOREDUCTASE SUBUNIT KORB-RELATED"/>
    <property type="match status" value="1"/>
</dbReference>
<dbReference type="GO" id="GO:0016491">
    <property type="term" value="F:oxidoreductase activity"/>
    <property type="evidence" value="ECO:0007669"/>
    <property type="project" value="UniProtKB-KW"/>
</dbReference>
<evidence type="ECO:0000313" key="5">
    <source>
        <dbReference type="Proteomes" id="UP001432180"/>
    </source>
</evidence>
<protein>
    <submittedName>
        <fullName evidence="4">2-oxoglutarate oxidoreductase subunit KorB</fullName>
        <ecNumber evidence="4">1.2.-.-</ecNumber>
    </submittedName>
</protein>
<dbReference type="CDD" id="cd03375">
    <property type="entry name" value="TPP_OGFOR"/>
    <property type="match status" value="1"/>
</dbReference>